<evidence type="ECO:0000313" key="2">
    <source>
        <dbReference type="EnsemblMetazoa" id="XP_014248829.1"/>
    </source>
</evidence>
<name>A0A8I6RLS6_CIMLE</name>
<feature type="region of interest" description="Disordered" evidence="1">
    <location>
        <begin position="434"/>
        <end position="474"/>
    </location>
</feature>
<evidence type="ECO:0000313" key="3">
    <source>
        <dbReference type="Proteomes" id="UP000494040"/>
    </source>
</evidence>
<feature type="region of interest" description="Disordered" evidence="1">
    <location>
        <begin position="374"/>
        <end position="393"/>
    </location>
</feature>
<feature type="compositionally biased region" description="Basic and acidic residues" evidence="1">
    <location>
        <begin position="151"/>
        <end position="171"/>
    </location>
</feature>
<evidence type="ECO:0008006" key="4">
    <source>
        <dbReference type="Google" id="ProtNLM"/>
    </source>
</evidence>
<dbReference type="EnsemblMetazoa" id="XM_014393343.2">
    <property type="protein sequence ID" value="XP_014248829.1"/>
    <property type="gene ID" value="LOC106666265"/>
</dbReference>
<dbReference type="AlphaFoldDB" id="A0A8I6RLS6"/>
<keyword evidence="3" id="KW-1185">Reference proteome</keyword>
<organism evidence="2 3">
    <name type="scientific">Cimex lectularius</name>
    <name type="common">Bed bug</name>
    <name type="synonym">Acanthia lectularia</name>
    <dbReference type="NCBI Taxonomy" id="79782"/>
    <lineage>
        <taxon>Eukaryota</taxon>
        <taxon>Metazoa</taxon>
        <taxon>Ecdysozoa</taxon>
        <taxon>Arthropoda</taxon>
        <taxon>Hexapoda</taxon>
        <taxon>Insecta</taxon>
        <taxon>Pterygota</taxon>
        <taxon>Neoptera</taxon>
        <taxon>Paraneoptera</taxon>
        <taxon>Hemiptera</taxon>
        <taxon>Heteroptera</taxon>
        <taxon>Panheteroptera</taxon>
        <taxon>Cimicomorpha</taxon>
        <taxon>Cimicidae</taxon>
        <taxon>Cimex</taxon>
    </lineage>
</organism>
<sequence>MDERGLKEILNILDNWKEVKNQIEEEERCLWNEIQEGINFFGKLTGKSRKNVKIPDFSFMPKCNVKVESSMFIQSPKSSKPKRKAAEVACVSIQELARKNLHEKLRQPSVNKDANATVVIKKVCTDEPRASKLNLDPIVLLERNQNIPSIKKEASVEEEKEDCHSDKEPKTSRLSNRAAAPSSQRTSKRTSSQRLTETKEVPNKKRRTDVSSSSEQLNDENEDPKKMEEQEDNKPSIPSDDIRRSQRILKHTNEKTSLDSSISPPKLKVKENIQPRTTNKKVASCLGNKKLCTPVKPKIPLSANKVNSALKKIQMLQAEQRKKEEEALRKKLKEQEALKKKEELIKNKKEHLRRKNEDKALKVTATREAIEKEKREELEKMEKEKEERERHLREEIEKAKEAKLLKKKQMNIQKAQEVEERRLKEEAARLAKLKEQEEEQRRQEELRIKQQEHAERLQQQRKMEEEMRQKELASKIKEPKKEIIDVDDYGIDNDIKMDEEEETITKPIPEWAKRANRLKELKYQQAITQEELTKFFAIPTKTPNLKEFFGKYAIKRVRTSSAVWSPK</sequence>
<dbReference type="KEGG" id="clec:106666265"/>
<dbReference type="GeneID" id="106666265"/>
<dbReference type="Proteomes" id="UP000494040">
    <property type="component" value="Unassembled WGS sequence"/>
</dbReference>
<dbReference type="RefSeq" id="XP_014248829.1">
    <property type="nucleotide sequence ID" value="XM_014393343.2"/>
</dbReference>
<feature type="compositionally biased region" description="Low complexity" evidence="1">
    <location>
        <begin position="182"/>
        <end position="194"/>
    </location>
</feature>
<accession>A0A8I6RLS6</accession>
<evidence type="ECO:0000256" key="1">
    <source>
        <dbReference type="SAM" id="MobiDB-lite"/>
    </source>
</evidence>
<proteinExistence type="predicted"/>
<protein>
    <recommendedName>
        <fullName evidence="4">Inner centromere protein ARK-binding domain-containing protein</fullName>
    </recommendedName>
</protein>
<reference evidence="2" key="1">
    <citation type="submission" date="2022-01" db="UniProtKB">
        <authorList>
            <consortium name="EnsemblMetazoa"/>
        </authorList>
    </citation>
    <scope>IDENTIFICATION</scope>
</reference>
<dbReference type="OMA" id="HIDSKER"/>
<feature type="region of interest" description="Disordered" evidence="1">
    <location>
        <begin position="151"/>
        <end position="281"/>
    </location>
</feature>
<feature type="compositionally biased region" description="Basic and acidic residues" evidence="1">
    <location>
        <begin position="223"/>
        <end position="244"/>
    </location>
</feature>